<keyword evidence="3" id="KW-0547">Nucleotide-binding</keyword>
<evidence type="ECO:0000259" key="8">
    <source>
        <dbReference type="Pfam" id="PF13193"/>
    </source>
</evidence>
<accession>A0A6A5YJF7</accession>
<dbReference type="GO" id="GO:0031956">
    <property type="term" value="F:medium-chain fatty acid-CoA ligase activity"/>
    <property type="evidence" value="ECO:0007669"/>
    <property type="project" value="UniProtKB-EC"/>
</dbReference>
<dbReference type="InterPro" id="IPR051087">
    <property type="entry name" value="Mitochondrial_ACSM"/>
</dbReference>
<proteinExistence type="inferred from homology"/>
<dbReference type="InterPro" id="IPR042099">
    <property type="entry name" value="ANL_N_sf"/>
</dbReference>
<feature type="domain" description="AMP-dependent synthetase/ligase" evidence="7">
    <location>
        <begin position="23"/>
        <end position="387"/>
    </location>
</feature>
<dbReference type="SUPFAM" id="SSF56801">
    <property type="entry name" value="Acetyl-CoA synthetase-like"/>
    <property type="match status" value="1"/>
</dbReference>
<protein>
    <recommendedName>
        <fullName evidence="5">medium-chain acyl-CoA ligase</fullName>
        <ecNumber evidence="5">6.2.1.2</ecNumber>
    </recommendedName>
</protein>
<dbReference type="AlphaFoldDB" id="A0A6A5YJF7"/>
<dbReference type="Pfam" id="PF00501">
    <property type="entry name" value="AMP-binding"/>
    <property type="match status" value="1"/>
</dbReference>
<evidence type="ECO:0000256" key="6">
    <source>
        <dbReference type="ARBA" id="ARBA00048477"/>
    </source>
</evidence>
<dbReference type="EMBL" id="ML977363">
    <property type="protein sequence ID" value="KAF2106341.1"/>
    <property type="molecule type" value="Genomic_DNA"/>
</dbReference>
<dbReference type="Pfam" id="PF13193">
    <property type="entry name" value="AMP-binding_C"/>
    <property type="match status" value="1"/>
</dbReference>
<dbReference type="Gene3D" id="3.30.300.30">
    <property type="match status" value="1"/>
</dbReference>
<dbReference type="InterPro" id="IPR000873">
    <property type="entry name" value="AMP-dep_synth/lig_dom"/>
</dbReference>
<sequence length="587" mass="64912">MAHVRDAVLSKPTHFNFAEDVIDHWANKLPKLEALYWLSGDMTVSQTFTYSHIATQSHRIASLFQSLGVQPGEKVVLICPRLPQWWEVAVACLRLSVVLCPATTLLVDKEIQYRCQKTNATVFVGNTDSIAKFRRVQGQCPSVKHVLQLGNGGTFPTLEVIQLKNALKEIPLDRKVKSSQSKSDDPALIYFTSGTSGPPKMVQHTHASYPLAHALTGKHWLQLSPGNVYWNLAEQGWGKAAWSMFGAWNCGATLFVFDDRSTFSATKMTHILSNFPIQTLCAPPTVYRHLVLQQHNPEFVSSQPFNKLTHCVSAGEALNNEVIRQWHKMTNIVIREGYGQTETTLLCGNFEGTPTRPGSMGKPVPGVPLSVVDSFGNECVAGVEGDIALILSDGDKASPFFGFFDGYLGDDGECVAPIRTSERRSWYSTGDRAFKDTGGYFWFVGRADDVINASGYRIGPFEVESVLAAHQGIVESAVVCSPDPIRGEVVKAFIVLTTEWAERASKDADGVVKDVQAFCKKNAAPYKYPRKVQFVTGSFLPKTISGKIRRRELRDMEWGLGPKINGKPQKMRSPEVIPKMQRSTVVA</sequence>
<evidence type="ECO:0000256" key="1">
    <source>
        <dbReference type="ARBA" id="ARBA00006432"/>
    </source>
</evidence>
<organism evidence="9 10">
    <name type="scientific">Lophiotrema nucula</name>
    <dbReference type="NCBI Taxonomy" id="690887"/>
    <lineage>
        <taxon>Eukaryota</taxon>
        <taxon>Fungi</taxon>
        <taxon>Dikarya</taxon>
        <taxon>Ascomycota</taxon>
        <taxon>Pezizomycotina</taxon>
        <taxon>Dothideomycetes</taxon>
        <taxon>Pleosporomycetidae</taxon>
        <taxon>Pleosporales</taxon>
        <taxon>Lophiotremataceae</taxon>
        <taxon>Lophiotrema</taxon>
    </lineage>
</organism>
<keyword evidence="2" id="KW-0436">Ligase</keyword>
<reference evidence="9" key="1">
    <citation type="journal article" date="2020" name="Stud. Mycol.">
        <title>101 Dothideomycetes genomes: a test case for predicting lifestyles and emergence of pathogens.</title>
        <authorList>
            <person name="Haridas S."/>
            <person name="Albert R."/>
            <person name="Binder M."/>
            <person name="Bloem J."/>
            <person name="Labutti K."/>
            <person name="Salamov A."/>
            <person name="Andreopoulos B."/>
            <person name="Baker S."/>
            <person name="Barry K."/>
            <person name="Bills G."/>
            <person name="Bluhm B."/>
            <person name="Cannon C."/>
            <person name="Castanera R."/>
            <person name="Culley D."/>
            <person name="Daum C."/>
            <person name="Ezra D."/>
            <person name="Gonzalez J."/>
            <person name="Henrissat B."/>
            <person name="Kuo A."/>
            <person name="Liang C."/>
            <person name="Lipzen A."/>
            <person name="Lutzoni F."/>
            <person name="Magnuson J."/>
            <person name="Mondo S."/>
            <person name="Nolan M."/>
            <person name="Ohm R."/>
            <person name="Pangilinan J."/>
            <person name="Park H.-J."/>
            <person name="Ramirez L."/>
            <person name="Alfaro M."/>
            <person name="Sun H."/>
            <person name="Tritt A."/>
            <person name="Yoshinaga Y."/>
            <person name="Zwiers L.-H."/>
            <person name="Turgeon B."/>
            <person name="Goodwin S."/>
            <person name="Spatafora J."/>
            <person name="Crous P."/>
            <person name="Grigoriev I."/>
        </authorList>
    </citation>
    <scope>NUCLEOTIDE SEQUENCE</scope>
    <source>
        <strain evidence="9">CBS 627.86</strain>
    </source>
</reference>
<evidence type="ECO:0000313" key="9">
    <source>
        <dbReference type="EMBL" id="KAF2106341.1"/>
    </source>
</evidence>
<evidence type="ECO:0000256" key="3">
    <source>
        <dbReference type="ARBA" id="ARBA00022741"/>
    </source>
</evidence>
<comment type="similarity">
    <text evidence="1">Belongs to the ATP-dependent AMP-binding enzyme family.</text>
</comment>
<dbReference type="PROSITE" id="PS00455">
    <property type="entry name" value="AMP_BINDING"/>
    <property type="match status" value="1"/>
</dbReference>
<dbReference type="Gene3D" id="3.40.50.12780">
    <property type="entry name" value="N-terminal domain of ligase-like"/>
    <property type="match status" value="1"/>
</dbReference>
<dbReference type="EC" id="6.2.1.2" evidence="5"/>
<evidence type="ECO:0000256" key="5">
    <source>
        <dbReference type="ARBA" id="ARBA00039009"/>
    </source>
</evidence>
<comment type="catalytic activity">
    <reaction evidence="6">
        <text>a medium-chain fatty acid + ATP + CoA = a medium-chain fatty acyl-CoA + AMP + diphosphate</text>
        <dbReference type="Rhea" id="RHEA:48340"/>
        <dbReference type="ChEBI" id="CHEBI:30616"/>
        <dbReference type="ChEBI" id="CHEBI:33019"/>
        <dbReference type="ChEBI" id="CHEBI:57287"/>
        <dbReference type="ChEBI" id="CHEBI:59558"/>
        <dbReference type="ChEBI" id="CHEBI:90546"/>
        <dbReference type="ChEBI" id="CHEBI:456215"/>
        <dbReference type="EC" id="6.2.1.2"/>
    </reaction>
    <physiologicalReaction direction="left-to-right" evidence="6">
        <dbReference type="Rhea" id="RHEA:48341"/>
    </physiologicalReaction>
</comment>
<dbReference type="PANTHER" id="PTHR43605">
    <property type="entry name" value="ACYL-COENZYME A SYNTHETASE"/>
    <property type="match status" value="1"/>
</dbReference>
<feature type="domain" description="AMP-binding enzyme C-terminal" evidence="8">
    <location>
        <begin position="462"/>
        <end position="547"/>
    </location>
</feature>
<name>A0A6A5YJF7_9PLEO</name>
<evidence type="ECO:0000256" key="2">
    <source>
        <dbReference type="ARBA" id="ARBA00022598"/>
    </source>
</evidence>
<gene>
    <name evidence="9" type="ORF">BDV96DRAFT_508008</name>
</gene>
<dbReference type="PANTHER" id="PTHR43605:SF10">
    <property type="entry name" value="ACYL-COA SYNTHETASE MEDIUM CHAIN FAMILY MEMBER 3"/>
    <property type="match status" value="1"/>
</dbReference>
<dbReference type="InterPro" id="IPR045851">
    <property type="entry name" value="AMP-bd_C_sf"/>
</dbReference>
<keyword evidence="10" id="KW-1185">Reference proteome</keyword>
<evidence type="ECO:0000256" key="4">
    <source>
        <dbReference type="ARBA" id="ARBA00022840"/>
    </source>
</evidence>
<evidence type="ECO:0000313" key="10">
    <source>
        <dbReference type="Proteomes" id="UP000799770"/>
    </source>
</evidence>
<keyword evidence="4" id="KW-0067">ATP-binding</keyword>
<dbReference type="GO" id="GO:0004321">
    <property type="term" value="F:fatty-acyl-CoA synthase activity"/>
    <property type="evidence" value="ECO:0007669"/>
    <property type="project" value="TreeGrafter"/>
</dbReference>
<dbReference type="OrthoDB" id="6614653at2759"/>
<dbReference type="GO" id="GO:0006633">
    <property type="term" value="P:fatty acid biosynthetic process"/>
    <property type="evidence" value="ECO:0007669"/>
    <property type="project" value="TreeGrafter"/>
</dbReference>
<dbReference type="InterPro" id="IPR025110">
    <property type="entry name" value="AMP-bd_C"/>
</dbReference>
<dbReference type="GO" id="GO:0006637">
    <property type="term" value="P:acyl-CoA metabolic process"/>
    <property type="evidence" value="ECO:0007669"/>
    <property type="project" value="TreeGrafter"/>
</dbReference>
<dbReference type="FunFam" id="3.30.300.30:FF:000005">
    <property type="entry name" value="Acyl-coenzyme A synthetase ACSM5, mitochondrial"/>
    <property type="match status" value="1"/>
</dbReference>
<dbReference type="InterPro" id="IPR020845">
    <property type="entry name" value="AMP-binding_CS"/>
</dbReference>
<dbReference type="GO" id="GO:0005524">
    <property type="term" value="F:ATP binding"/>
    <property type="evidence" value="ECO:0007669"/>
    <property type="project" value="UniProtKB-KW"/>
</dbReference>
<dbReference type="Proteomes" id="UP000799770">
    <property type="component" value="Unassembled WGS sequence"/>
</dbReference>
<evidence type="ECO:0000259" key="7">
    <source>
        <dbReference type="Pfam" id="PF00501"/>
    </source>
</evidence>